<evidence type="ECO:0000256" key="7">
    <source>
        <dbReference type="PIRSR" id="PIRSR006113-2"/>
    </source>
</evidence>
<name>A0A2M7E944_9BACT</name>
<comment type="caution">
    <text evidence="8">The sequence shown here is derived from an EMBL/GenBank/DDBJ whole genome shotgun (WGS) entry which is preliminary data.</text>
</comment>
<dbReference type="Gene3D" id="3.30.479.10">
    <property type="entry name" value="6-pyruvoyl tetrahydropterin synthase/QueD"/>
    <property type="match status" value="1"/>
</dbReference>
<comment type="similarity">
    <text evidence="2 5">Belongs to the PTPS family. QueD subfamily.</text>
</comment>
<gene>
    <name evidence="8" type="primary">queD</name>
    <name evidence="8" type="ORF">COS11_03085</name>
</gene>
<proteinExistence type="inferred from homology"/>
<dbReference type="EC" id="4.-.-.-" evidence="5"/>
<dbReference type="PIRSF" id="PIRSF006113">
    <property type="entry name" value="PTP_synth"/>
    <property type="match status" value="1"/>
</dbReference>
<dbReference type="SUPFAM" id="SSF55620">
    <property type="entry name" value="Tetrahydrobiopterin biosynthesis enzymes-like"/>
    <property type="match status" value="1"/>
</dbReference>
<evidence type="ECO:0000256" key="4">
    <source>
        <dbReference type="ARBA" id="ARBA00048807"/>
    </source>
</evidence>
<protein>
    <recommendedName>
        <fullName evidence="3 5">6-carboxy-5,6,7,8-tetrahydropterin synthase</fullName>
        <ecNumber evidence="5">4.-.-.-</ecNumber>
    </recommendedName>
</protein>
<dbReference type="InterPro" id="IPR007115">
    <property type="entry name" value="6-PTP_synth/QueD"/>
</dbReference>
<organism evidence="8 9">
    <name type="scientific">bacterium (Candidatus Ratteibacteria) CG01_land_8_20_14_3_00_40_19</name>
    <dbReference type="NCBI Taxonomy" id="2014290"/>
    <lineage>
        <taxon>Bacteria</taxon>
        <taxon>Candidatus Ratteibacteria</taxon>
    </lineage>
</organism>
<keyword evidence="5" id="KW-0671">Queuosine biosynthesis</keyword>
<evidence type="ECO:0000313" key="9">
    <source>
        <dbReference type="Proteomes" id="UP000228886"/>
    </source>
</evidence>
<feature type="active site" description="Proton acceptor" evidence="6">
    <location>
        <position position="23"/>
    </location>
</feature>
<dbReference type="Pfam" id="PF01242">
    <property type="entry name" value="PTPS"/>
    <property type="match status" value="1"/>
</dbReference>
<reference evidence="9" key="1">
    <citation type="submission" date="2017-09" db="EMBL/GenBank/DDBJ databases">
        <title>Depth-based differentiation of microbial function through sediment-hosted aquifers and enrichment of novel symbionts in the deep terrestrial subsurface.</title>
        <authorList>
            <person name="Probst A.J."/>
            <person name="Ladd B."/>
            <person name="Jarett J.K."/>
            <person name="Geller-Mcgrath D.E."/>
            <person name="Sieber C.M.K."/>
            <person name="Emerson J.B."/>
            <person name="Anantharaman K."/>
            <person name="Thomas B.C."/>
            <person name="Malmstrom R."/>
            <person name="Stieglmeier M."/>
            <person name="Klingl A."/>
            <person name="Woyke T."/>
            <person name="Ryan C.M."/>
            <person name="Banfield J.F."/>
        </authorList>
    </citation>
    <scope>NUCLEOTIDE SEQUENCE [LARGE SCALE GENOMIC DNA]</scope>
</reference>
<dbReference type="PANTHER" id="PTHR12589:SF8">
    <property type="entry name" value="6-CARBOXY-5,6,7,8-TETRAHYDROPTERIN SYNTHASE"/>
    <property type="match status" value="1"/>
</dbReference>
<feature type="binding site" evidence="7">
    <location>
        <position position="14"/>
    </location>
    <ligand>
        <name>Zn(2+)</name>
        <dbReference type="ChEBI" id="CHEBI:29105"/>
    </ligand>
</feature>
<evidence type="ECO:0000256" key="5">
    <source>
        <dbReference type="PIRNR" id="PIRNR006113"/>
    </source>
</evidence>
<dbReference type="Proteomes" id="UP000228886">
    <property type="component" value="Unassembled WGS sequence"/>
</dbReference>
<comment type="pathway">
    <text evidence="1 5">Purine metabolism; 7-cyano-7-deazaguanine biosynthesis.</text>
</comment>
<comment type="catalytic activity">
    <reaction evidence="4 5">
        <text>7,8-dihydroneopterin 3'-triphosphate + H2O = 6-carboxy-5,6,7,8-tetrahydropterin + triphosphate + acetaldehyde + 2 H(+)</text>
        <dbReference type="Rhea" id="RHEA:27966"/>
        <dbReference type="ChEBI" id="CHEBI:15343"/>
        <dbReference type="ChEBI" id="CHEBI:15377"/>
        <dbReference type="ChEBI" id="CHEBI:15378"/>
        <dbReference type="ChEBI" id="CHEBI:18036"/>
        <dbReference type="ChEBI" id="CHEBI:58462"/>
        <dbReference type="ChEBI" id="CHEBI:61032"/>
        <dbReference type="EC" id="4.1.2.50"/>
    </reaction>
</comment>
<sequence length="123" mass="14119">MFELMVETSFSAAHRLKVGNKKCENLHGHNWKVQLFLSANELNKAGIVLDFKEAKRRLKKVAEPLDHSYLNELPFFKKIGPTSENIAGYLYQKLKVLFAKNKKIKINKVTVWESEGSTASYFS</sequence>
<feature type="active site" description="Charge relay system" evidence="6">
    <location>
        <position position="67"/>
    </location>
</feature>
<feature type="binding site" evidence="7">
    <location>
        <position position="29"/>
    </location>
    <ligand>
        <name>Zn(2+)</name>
        <dbReference type="ChEBI" id="CHEBI:29105"/>
    </ligand>
</feature>
<evidence type="ECO:0000313" key="8">
    <source>
        <dbReference type="EMBL" id="PIV64262.1"/>
    </source>
</evidence>
<feature type="binding site" evidence="7">
    <location>
        <position position="27"/>
    </location>
    <ligand>
        <name>Zn(2+)</name>
        <dbReference type="ChEBI" id="CHEBI:29105"/>
    </ligand>
</feature>
<dbReference type="GO" id="GO:0070497">
    <property type="term" value="F:6-carboxytetrahydropterin synthase activity"/>
    <property type="evidence" value="ECO:0007669"/>
    <property type="project" value="UniProtKB-EC"/>
</dbReference>
<dbReference type="InterPro" id="IPR038418">
    <property type="entry name" value="6-PTP_synth/QueD_sf"/>
</dbReference>
<dbReference type="GO" id="GO:0046872">
    <property type="term" value="F:metal ion binding"/>
    <property type="evidence" value="ECO:0007669"/>
    <property type="project" value="UniProtKB-KW"/>
</dbReference>
<dbReference type="UniPathway" id="UPA00391"/>
<dbReference type="PANTHER" id="PTHR12589">
    <property type="entry name" value="PYRUVOYL TETRAHYDROBIOPTERIN SYNTHASE"/>
    <property type="match status" value="1"/>
</dbReference>
<dbReference type="EMBL" id="PETL01000150">
    <property type="protein sequence ID" value="PIV64262.1"/>
    <property type="molecule type" value="Genomic_DNA"/>
</dbReference>
<keyword evidence="5" id="KW-0456">Lyase</keyword>
<keyword evidence="5 7" id="KW-0479">Metal-binding</keyword>
<feature type="active site" description="Charge relay system" evidence="6">
    <location>
        <position position="113"/>
    </location>
</feature>
<keyword evidence="5 7" id="KW-0862">Zinc</keyword>
<dbReference type="AlphaFoldDB" id="A0A2M7E944"/>
<evidence type="ECO:0000256" key="1">
    <source>
        <dbReference type="ARBA" id="ARBA00005061"/>
    </source>
</evidence>
<evidence type="ECO:0000256" key="2">
    <source>
        <dbReference type="ARBA" id="ARBA00008900"/>
    </source>
</evidence>
<evidence type="ECO:0000256" key="6">
    <source>
        <dbReference type="PIRSR" id="PIRSR006113-1"/>
    </source>
</evidence>
<evidence type="ECO:0000256" key="3">
    <source>
        <dbReference type="ARBA" id="ARBA00018141"/>
    </source>
</evidence>
<dbReference type="NCBIfam" id="TIGR03367">
    <property type="entry name" value="queuosine_QueD"/>
    <property type="match status" value="1"/>
</dbReference>
<dbReference type="GO" id="GO:0008616">
    <property type="term" value="P:tRNA queuosine(34) biosynthetic process"/>
    <property type="evidence" value="ECO:0007669"/>
    <property type="project" value="UniProtKB-KW"/>
</dbReference>
<comment type="cofactor">
    <cofactor evidence="5 7">
        <name>Zn(2+)</name>
        <dbReference type="ChEBI" id="CHEBI:29105"/>
    </cofactor>
    <text evidence="5 7">Binds 1 zinc ion per subunit.</text>
</comment>
<accession>A0A2M7E944</accession>